<dbReference type="EMBL" id="AAHIDF010000015">
    <property type="protein sequence ID" value="EBW3629242.1"/>
    <property type="molecule type" value="Genomic_DNA"/>
</dbReference>
<reference evidence="2 20" key="2">
    <citation type="journal article" date="2015" name="Genome Announc.">
        <title>Complete Genome Sequencing of a Multidrug-Resistant and Human-Invasive Salmonella enterica Serovar Typhimurium Strain of the Emerging Sequence Type 213 Genotype.</title>
        <authorList>
            <person name="Calva E."/>
            <person name="Silva C."/>
            <person name="Zaidi M.B."/>
            <person name="Sanchez-Flores A."/>
            <person name="Estrada K."/>
            <person name="Silva G.G."/>
            <person name="Soto-Jimenez L.M."/>
            <person name="Wiesner M."/>
            <person name="Fernandez-Mora M."/>
            <person name="Edwards R.A."/>
            <person name="Vinuesa P."/>
        </authorList>
    </citation>
    <scope>NUCLEOTIDE SEQUENCE [LARGE SCALE GENOMIC DNA]</scope>
    <source>
        <strain evidence="2 20">YU39</strain>
    </source>
</reference>
<keyword evidence="1" id="KW-0143">Chaperone</keyword>
<dbReference type="EMBL" id="AAIKGB010000009">
    <property type="protein sequence ID" value="ECF1543758.1"/>
    <property type="molecule type" value="Genomic_DNA"/>
</dbReference>
<dbReference type="EMBL" id="AAHNIA010000001">
    <property type="protein sequence ID" value="EBY1700420.1"/>
    <property type="molecule type" value="Genomic_DNA"/>
</dbReference>
<evidence type="ECO:0000313" key="16">
    <source>
        <dbReference type="EMBL" id="HAC9892502.1"/>
    </source>
</evidence>
<evidence type="ECO:0000313" key="17">
    <source>
        <dbReference type="EMBL" id="KTZ13394.1"/>
    </source>
</evidence>
<dbReference type="EMBL" id="AAKVET010000022">
    <property type="protein sequence ID" value="ECW0642164.1"/>
    <property type="molecule type" value="Genomic_DNA"/>
</dbReference>
<dbReference type="EMBL" id="AAMLUT010000010">
    <property type="protein sequence ID" value="EDI6665760.1"/>
    <property type="molecule type" value="Genomic_DNA"/>
</dbReference>
<reference evidence="17 21" key="1">
    <citation type="submission" date="2014-09" db="EMBL/GenBank/DDBJ databases">
        <title>Salmonella Genotype and Phenotype Association.</title>
        <authorList>
            <person name="Chen Y."/>
            <person name="Folster J."/>
            <person name="Ayers S."/>
            <person name="Kabera C."/>
            <person name="Li C."/>
            <person name="Mukherjee S."/>
            <person name="Lam C."/>
            <person name="Zhao S."/>
            <person name="McDermott P."/>
        </authorList>
    </citation>
    <scope>NUCLEOTIDE SEQUENCE [LARGE SCALE GENOMIC DNA]</scope>
    <source>
        <strain evidence="17 21">CVM N32045</strain>
    </source>
</reference>
<dbReference type="Gene3D" id="1.10.3480.10">
    <property type="entry name" value="TorD-like"/>
    <property type="match status" value="1"/>
</dbReference>
<dbReference type="EMBL" id="DAAFPQ010000004">
    <property type="protein sequence ID" value="HAB0970460.1"/>
    <property type="molecule type" value="Genomic_DNA"/>
</dbReference>
<dbReference type="Proteomes" id="UP000839911">
    <property type="component" value="Unassembled WGS sequence"/>
</dbReference>
<dbReference type="SMR" id="A0A0D6H3V8"/>
<gene>
    <name evidence="11" type="ORF">AAB27_01445</name>
    <name evidence="18" type="ORF">AU613_05360</name>
    <name evidence="13" type="ORF">AVC05_09240</name>
    <name evidence="10" type="ORF">B1P38_07130</name>
    <name evidence="8" type="ORF">CE70_10600</name>
    <name evidence="14" type="ORF">CFF59_10915</name>
    <name evidence="17" type="ORF">DD95_08650</name>
    <name evidence="3" type="ORF">DMO92_00735</name>
    <name evidence="4" type="ORF">DPF41_14270</name>
    <name evidence="5" type="ORF">DPS76_05145</name>
    <name evidence="19" type="ORF">DRM14_04155</name>
    <name evidence="6" type="ORF">DU071_00340</name>
    <name evidence="9" type="ORF">E0935_10950</name>
    <name evidence="7" type="ORF">EER35_00345</name>
    <name evidence="12" type="ORF">F3R12_20450</name>
    <name evidence="16" type="ORF">G0L24_00315</name>
    <name evidence="15" type="ORF">GB466_07685</name>
    <name evidence="2" type="ORF">SE14_00692</name>
</gene>
<evidence type="ECO:0000313" key="8">
    <source>
        <dbReference type="EMBL" id="ECE0295618.1"/>
    </source>
</evidence>
<dbReference type="InterPro" id="IPR020945">
    <property type="entry name" value="DMSO/NO3_reduct_chaperone"/>
</dbReference>
<evidence type="ECO:0000313" key="21">
    <source>
        <dbReference type="Proteomes" id="UP000054461"/>
    </source>
</evidence>
<dbReference type="Proteomes" id="UP000839914">
    <property type="component" value="Unassembled WGS sequence"/>
</dbReference>
<dbReference type="Proteomes" id="UP000839616">
    <property type="component" value="Unassembled WGS sequence"/>
</dbReference>
<dbReference type="Proteomes" id="UP000839581">
    <property type="component" value="Unassembled WGS sequence"/>
</dbReference>
<dbReference type="EMBL" id="AAKRET010000005">
    <property type="protein sequence ID" value="ECU8353364.1"/>
    <property type="molecule type" value="Genomic_DNA"/>
</dbReference>
<evidence type="ECO:0000313" key="22">
    <source>
        <dbReference type="Proteomes" id="UP000338496"/>
    </source>
</evidence>
<dbReference type="EMBL" id="AAHDPU010000001">
    <property type="protein sequence ID" value="EBU9270633.1"/>
    <property type="molecule type" value="Genomic_DNA"/>
</dbReference>
<evidence type="ECO:0000313" key="7">
    <source>
        <dbReference type="EMBL" id="EBZ6919449.1"/>
    </source>
</evidence>
<reference evidence="10" key="6">
    <citation type="submission" date="2018-08" db="EMBL/GenBank/DDBJ databases">
        <authorList>
            <consortium name="PulseNet: The National Subtyping Network for Foodborne Disease Surveillance"/>
            <person name="Tarr C.L."/>
            <person name="Trees E."/>
            <person name="Katz L.S."/>
            <person name="Carleton-Romer H.A."/>
            <person name="Stroika S."/>
            <person name="Kucerova Z."/>
            <person name="Roache K.F."/>
            <person name="Sabol A.L."/>
            <person name="Besser J."/>
            <person name="Gerner-Smidt P."/>
        </authorList>
    </citation>
    <scope>NUCLEOTIDE SEQUENCE [LARGE SCALE GENOMIC DNA]</scope>
    <source>
        <strain evidence="10">PNUSAS008736</strain>
        <strain evidence="14">PNUSAS016739</strain>
    </source>
</reference>
<dbReference type="Proteomes" id="UP000338496">
    <property type="component" value="Unassembled WGS sequence"/>
</dbReference>
<evidence type="ECO:0000313" key="4">
    <source>
        <dbReference type="EMBL" id="EBW3629242.1"/>
    </source>
</evidence>
<dbReference type="InterPro" id="IPR050289">
    <property type="entry name" value="TorD/DmsD_chaperones"/>
</dbReference>
<dbReference type="InterPro" id="IPR036411">
    <property type="entry name" value="TorD-like_sf"/>
</dbReference>
<accession>A0A0D6H3V8</accession>
<dbReference type="Proteomes" id="UP000839907">
    <property type="component" value="Unassembled WGS sequence"/>
</dbReference>
<dbReference type="Proteomes" id="UP000839915">
    <property type="component" value="Unassembled WGS sequence"/>
</dbReference>
<evidence type="ECO:0000313" key="12">
    <source>
        <dbReference type="EMBL" id="ECW0642164.1"/>
    </source>
</evidence>
<accession>A0A0M2IS31</accession>
<dbReference type="EMBL" id="DAANHM010000001">
    <property type="protein sequence ID" value="HAC9892502.1"/>
    <property type="molecule type" value="Genomic_DNA"/>
</dbReference>
<dbReference type="EMBL" id="AAHRYM010000001">
    <property type="protein sequence ID" value="EBZ6919449.1"/>
    <property type="molecule type" value="Genomic_DNA"/>
</dbReference>
<evidence type="ECO:0000313" key="20">
    <source>
        <dbReference type="Proteomes" id="UP000034636"/>
    </source>
</evidence>
<dbReference type="PATRIC" id="fig|59201.158.peg.707"/>
<dbReference type="PANTHER" id="PTHR34227:SF12">
    <property type="entry name" value="CHAPERONE PROTEIN YCDY"/>
    <property type="match status" value="1"/>
</dbReference>
<reference evidence="8 22" key="5">
    <citation type="submission" date="2018-07" db="EMBL/GenBank/DDBJ databases">
        <authorList>
            <consortium name="GenomeTrakr network: Whole genome sequencing for foodborne pathogen traceback"/>
        </authorList>
    </citation>
    <scope>NUCLEOTIDE SEQUENCE [LARGE SCALE GENOMIC DNA]</scope>
    <source>
        <strain evidence="12">AUSMDU00020735</strain>
        <strain evidence="8 22">VA_WGS-00080</strain>
    </source>
</reference>
<dbReference type="Proteomes" id="UP000839908">
    <property type="component" value="Unassembled WGS sequence"/>
</dbReference>
<dbReference type="eggNOG" id="COG3381">
    <property type="taxonomic scope" value="Bacteria"/>
</dbReference>
<dbReference type="Proteomes" id="UP000885258">
    <property type="component" value="Unassembled WGS sequence"/>
</dbReference>
<dbReference type="EMBL" id="AAHIPE010000004">
    <property type="protein sequence ID" value="EBW5461846.1"/>
    <property type="molecule type" value="Genomic_DNA"/>
</dbReference>
<protein>
    <submittedName>
        <fullName evidence="2 17">Dehydrogenase</fullName>
    </submittedName>
    <submittedName>
        <fullName evidence="16">Molecular chaperone</fullName>
    </submittedName>
</protein>
<organism evidence="16">
    <name type="scientific">Salmonella typhimurium</name>
    <dbReference type="NCBI Taxonomy" id="90371"/>
    <lineage>
        <taxon>Bacteria</taxon>
        <taxon>Pseudomonadati</taxon>
        <taxon>Pseudomonadota</taxon>
        <taxon>Gammaproteobacteria</taxon>
        <taxon>Enterobacterales</taxon>
        <taxon>Enterobacteriaceae</taxon>
        <taxon>Salmonella</taxon>
    </lineage>
</organism>
<dbReference type="EMBL" id="RSUA01000007">
    <property type="protein sequence ID" value="MIT48321.1"/>
    <property type="molecule type" value="Genomic_DNA"/>
</dbReference>
<accession>A0A0F7J6W9</accession>
<reference evidence="6" key="4">
    <citation type="submission" date="2018-07" db="EMBL/GenBank/DDBJ databases">
        <authorList>
            <person name="Ashton P.M."/>
            <person name="Dallman T."/>
            <person name="Nair S."/>
            <person name="De Pinna E."/>
            <person name="Peters T."/>
            <person name="Grant K."/>
        </authorList>
    </citation>
    <scope>NUCLEOTIDE SEQUENCE [LARGE SCALE GENOMIC DNA]</scope>
    <source>
        <strain evidence="4">231108</strain>
        <strain evidence="9">265852</strain>
        <strain evidence="18">29290</strain>
        <strain evidence="6">356083</strain>
        <strain evidence="5">422529</strain>
        <strain evidence="19">425567</strain>
        <strain evidence="13">43916</strain>
        <strain evidence="3">488670</strain>
        <strain evidence="7">632340</strain>
        <strain evidence="11">86846</strain>
    </source>
</reference>
<evidence type="ECO:0000313" key="19">
    <source>
        <dbReference type="EMBL" id="MLP84529.1"/>
    </source>
</evidence>
<dbReference type="RefSeq" id="WP_000377438.1">
    <property type="nucleotide sequence ID" value="NZ_AP023291.1"/>
</dbReference>
<dbReference type="Proteomes" id="UP000839595">
    <property type="component" value="Unassembled WGS sequence"/>
</dbReference>
<evidence type="ECO:0000313" key="18">
    <source>
        <dbReference type="EMBL" id="MIT48321.1"/>
    </source>
</evidence>
<evidence type="ECO:0000313" key="11">
    <source>
        <dbReference type="EMBL" id="ECV8759554.1"/>
    </source>
</evidence>
<evidence type="ECO:0000313" key="2">
    <source>
        <dbReference type="EMBL" id="AKH06281.1"/>
    </source>
</evidence>
<evidence type="ECO:0000256" key="1">
    <source>
        <dbReference type="ARBA" id="ARBA00023186"/>
    </source>
</evidence>
<evidence type="ECO:0000313" key="10">
    <source>
        <dbReference type="EMBL" id="ECU8353364.1"/>
    </source>
</evidence>
<dbReference type="Proteomes" id="UP000054461">
    <property type="component" value="Unassembled WGS sequence"/>
</dbReference>
<dbReference type="Proteomes" id="UP000034636">
    <property type="component" value="Chromosome"/>
</dbReference>
<dbReference type="Proteomes" id="UP000885385">
    <property type="component" value="Unassembled WGS sequence"/>
</dbReference>
<dbReference type="Pfam" id="PF02613">
    <property type="entry name" value="Nitrate_red_del"/>
    <property type="match status" value="1"/>
</dbReference>
<dbReference type="EMBL" id="RVDJ01000003">
    <property type="protein sequence ID" value="MLP84529.1"/>
    <property type="molecule type" value="Genomic_DNA"/>
</dbReference>
<dbReference type="SUPFAM" id="SSF89155">
    <property type="entry name" value="TorD-like"/>
    <property type="match status" value="1"/>
</dbReference>
<dbReference type="Proteomes" id="UP000839905">
    <property type="component" value="Unassembled WGS sequence"/>
</dbReference>
<evidence type="ECO:0000313" key="6">
    <source>
        <dbReference type="EMBL" id="EBY1700420.1"/>
    </source>
</evidence>
<evidence type="ECO:0000313" key="9">
    <source>
        <dbReference type="EMBL" id="ECF1543758.1"/>
    </source>
</evidence>
<reference evidence="16" key="7">
    <citation type="submission" date="2019-08" db="EMBL/GenBank/DDBJ databases">
        <authorList>
            <consortium name="NCBI Pathogen Detection Project"/>
        </authorList>
    </citation>
    <scope>NUCLEOTIDE SEQUENCE</scope>
    <source>
        <strain evidence="16">I32</strain>
        <strain evidence="15">Salmonella enterica</strain>
    </source>
</reference>
<evidence type="ECO:0000313" key="15">
    <source>
        <dbReference type="EMBL" id="HAB0970460.1"/>
    </source>
</evidence>
<reference evidence="16" key="3">
    <citation type="journal article" date="2018" name="Genome Biol.">
        <title>SKESA: strategic k-mer extension for scrupulous assemblies.</title>
        <authorList>
            <person name="Souvorov A."/>
            <person name="Agarwala R."/>
            <person name="Lipman D.J."/>
        </authorList>
    </citation>
    <scope>NUCLEOTIDE SEQUENCE</scope>
    <source>
        <strain evidence="16">I32</strain>
        <strain evidence="15">Salmonella enterica</strain>
    </source>
</reference>
<evidence type="ECO:0000313" key="3">
    <source>
        <dbReference type="EMBL" id="EBU9270633.1"/>
    </source>
</evidence>
<dbReference type="KEGG" id="seni:CY43_03335"/>
<dbReference type="Proteomes" id="UP000839909">
    <property type="component" value="Unassembled WGS sequence"/>
</dbReference>
<proteinExistence type="predicted"/>
<dbReference type="EMBL" id="AALDNI010000016">
    <property type="protein sequence ID" value="ECY5341425.1"/>
    <property type="molecule type" value="Genomic_DNA"/>
</dbReference>
<sequence length="186" mass="21267">MDSIYESLTELEKTGLTLRDFFNSHDSRSLKSAYVRLNPTAAVNLTDRAWLEAEYDFNALFVGPGKLLAAPFASVYLEDDALVMGKATLEIRDFMAALGLSVNQESNIPDDHISCVLELTTLLLANTRQTSPYRSTLTQYINNYLTKWVPLYIEKIKTHAQTTTLYTVADILFYWLAELKREYQYE</sequence>
<dbReference type="EMBL" id="JYVU01000019">
    <property type="protein sequence ID" value="KTZ13394.1"/>
    <property type="molecule type" value="Genomic_DNA"/>
</dbReference>
<dbReference type="AlphaFoldDB" id="A0A0D6H3V8"/>
<name>A0A0D6H3V8_SALTM</name>
<dbReference type="OMA" id="ITHRTIF"/>
<evidence type="ECO:0000313" key="13">
    <source>
        <dbReference type="EMBL" id="ECY5341425.1"/>
    </source>
</evidence>
<evidence type="ECO:0000313" key="5">
    <source>
        <dbReference type="EMBL" id="EBW5461846.1"/>
    </source>
</evidence>
<dbReference type="Proteomes" id="UP000839617">
    <property type="component" value="Unassembled WGS sequence"/>
</dbReference>
<dbReference type="EMBL" id="AAIGQE010000006">
    <property type="protein sequence ID" value="ECE0295618.1"/>
    <property type="molecule type" value="Genomic_DNA"/>
</dbReference>
<dbReference type="PANTHER" id="PTHR34227">
    <property type="entry name" value="CHAPERONE PROTEIN YCDY"/>
    <property type="match status" value="1"/>
</dbReference>
<dbReference type="EMBL" id="CP011428">
    <property type="protein sequence ID" value="AKH06281.1"/>
    <property type="molecule type" value="Genomic_DNA"/>
</dbReference>
<dbReference type="EMBL" id="AAKUOT010000002">
    <property type="protein sequence ID" value="ECV8759554.1"/>
    <property type="molecule type" value="Genomic_DNA"/>
</dbReference>
<evidence type="ECO:0000313" key="14">
    <source>
        <dbReference type="EMBL" id="EDI6665760.1"/>
    </source>
</evidence>